<evidence type="ECO:0000256" key="2">
    <source>
        <dbReference type="ARBA" id="ARBA00005022"/>
    </source>
</evidence>
<feature type="domain" description="TauD/TfdA-like" evidence="9">
    <location>
        <begin position="160"/>
        <end position="385"/>
    </location>
</feature>
<dbReference type="InterPro" id="IPR050411">
    <property type="entry name" value="AlphaKG_dependent_hydroxylases"/>
</dbReference>
<comment type="cofactor">
    <cofactor evidence="1">
        <name>Fe(2+)</name>
        <dbReference type="ChEBI" id="CHEBI:29033"/>
    </cofactor>
</comment>
<evidence type="ECO:0000256" key="8">
    <source>
        <dbReference type="ARBA" id="ARBA00023004"/>
    </source>
</evidence>
<evidence type="ECO:0000259" key="10">
    <source>
        <dbReference type="Pfam" id="PF06155"/>
    </source>
</evidence>
<comment type="pathway">
    <text evidence="2">Amine and polyamine biosynthesis; carnitine biosynthesis.</text>
</comment>
<dbReference type="InterPro" id="IPR003819">
    <property type="entry name" value="TauD/TfdA-like"/>
</dbReference>
<dbReference type="GO" id="GO:0005739">
    <property type="term" value="C:mitochondrion"/>
    <property type="evidence" value="ECO:0007669"/>
    <property type="project" value="TreeGrafter"/>
</dbReference>
<dbReference type="OrthoDB" id="406634at2759"/>
<dbReference type="PANTHER" id="PTHR10696">
    <property type="entry name" value="GAMMA-BUTYROBETAINE HYDROXYLASE-RELATED"/>
    <property type="match status" value="1"/>
</dbReference>
<gene>
    <name evidence="11" type="ORF">EB796_013998</name>
</gene>
<evidence type="ECO:0000313" key="12">
    <source>
        <dbReference type="Proteomes" id="UP000593567"/>
    </source>
</evidence>
<evidence type="ECO:0008006" key="13">
    <source>
        <dbReference type="Google" id="ProtNLM"/>
    </source>
</evidence>
<name>A0A7J7JNS9_BUGNE</name>
<evidence type="ECO:0000256" key="3">
    <source>
        <dbReference type="ARBA" id="ARBA00008654"/>
    </source>
</evidence>
<dbReference type="UniPathway" id="UPA00118"/>
<dbReference type="Pfam" id="PF06155">
    <property type="entry name" value="GBBH-like_N"/>
    <property type="match status" value="1"/>
</dbReference>
<sequence>MTTISRQDGMDFFADSFLPKREVVIQYAAVTEQGRLEVVINGETLQYPGVWVRQNCQCAKCFNPTCQSYISSLKDITFGNLELQSATASAMGDVVRCVHNDGHITEFDAYWLYNRRMTENGIKERYANMTICELVSWPNPSEMVVTEISYAEVTETYRGFEIFGDALIRDGIVIVTDAPNGKVFNDFSQKTGLVGTANHYGFDWIVKNEPNPTNHAYTTAELELHTDQPYLYNTPNIQVLHTIKQATRGGENVMSDGVKASLVLKERKPDYYRLLTTSGFIFEDVISHKSHDPQFYITRSSPVINLNEKGEPAVIQWNNACRSSFFNGSPEDYENLMEASLEFYKILHEFAIEISNKPGDMMIFDNKRILHGRKSFQCEEQRLIEGWYFDWDMLYSFLRVAKIKKSKDENMLIDA</sequence>
<dbReference type="GO" id="GO:0046872">
    <property type="term" value="F:metal ion binding"/>
    <property type="evidence" value="ECO:0007669"/>
    <property type="project" value="UniProtKB-KW"/>
</dbReference>
<dbReference type="InterPro" id="IPR042098">
    <property type="entry name" value="TauD-like_sf"/>
</dbReference>
<keyword evidence="12" id="KW-1185">Reference proteome</keyword>
<dbReference type="Pfam" id="PF02668">
    <property type="entry name" value="TauD"/>
    <property type="match status" value="1"/>
</dbReference>
<comment type="similarity">
    <text evidence="3">Belongs to the gamma-BBH/TMLD family.</text>
</comment>
<protein>
    <recommendedName>
        <fullName evidence="13">Gamma-butyrobetaine dioxygenase</fullName>
    </recommendedName>
</protein>
<dbReference type="InterPro" id="IPR038492">
    <property type="entry name" value="GBBH-like_N_sf"/>
</dbReference>
<evidence type="ECO:0000313" key="11">
    <source>
        <dbReference type="EMBL" id="KAF6027695.1"/>
    </source>
</evidence>
<evidence type="ECO:0000259" key="9">
    <source>
        <dbReference type="Pfam" id="PF02668"/>
    </source>
</evidence>
<dbReference type="PANTHER" id="PTHR10696:SF33">
    <property type="entry name" value="GAMMA-BUTYROBETAINE DIOXYGENASE"/>
    <property type="match status" value="1"/>
</dbReference>
<dbReference type="Proteomes" id="UP000593567">
    <property type="component" value="Unassembled WGS sequence"/>
</dbReference>
<dbReference type="InterPro" id="IPR010376">
    <property type="entry name" value="GBBH-like_N"/>
</dbReference>
<keyword evidence="7" id="KW-0560">Oxidoreductase</keyword>
<keyword evidence="6" id="KW-0223">Dioxygenase</keyword>
<dbReference type="SUPFAM" id="SSF51197">
    <property type="entry name" value="Clavaminate synthase-like"/>
    <property type="match status" value="1"/>
</dbReference>
<evidence type="ECO:0000256" key="7">
    <source>
        <dbReference type="ARBA" id="ARBA00023002"/>
    </source>
</evidence>
<dbReference type="GO" id="GO:0045329">
    <property type="term" value="P:carnitine biosynthetic process"/>
    <property type="evidence" value="ECO:0007669"/>
    <property type="project" value="UniProtKB-UniPathway"/>
</dbReference>
<dbReference type="Gene3D" id="3.30.2020.30">
    <property type="match status" value="1"/>
</dbReference>
<accession>A0A7J7JNS9</accession>
<evidence type="ECO:0000256" key="5">
    <source>
        <dbReference type="ARBA" id="ARBA00022873"/>
    </source>
</evidence>
<keyword evidence="8" id="KW-0408">Iron</keyword>
<dbReference type="Gene3D" id="3.60.130.10">
    <property type="entry name" value="Clavaminate synthase-like"/>
    <property type="match status" value="1"/>
</dbReference>
<evidence type="ECO:0000256" key="4">
    <source>
        <dbReference type="ARBA" id="ARBA00022723"/>
    </source>
</evidence>
<reference evidence="11" key="1">
    <citation type="submission" date="2020-06" db="EMBL/GenBank/DDBJ databases">
        <title>Draft genome of Bugula neritina, a colonial animal packing powerful symbionts and potential medicines.</title>
        <authorList>
            <person name="Rayko M."/>
        </authorList>
    </citation>
    <scope>NUCLEOTIDE SEQUENCE [LARGE SCALE GENOMIC DNA]</scope>
    <source>
        <strain evidence="11">Kwan_BN1</strain>
    </source>
</reference>
<keyword evidence="5" id="KW-0124">Carnitine biosynthesis</keyword>
<keyword evidence="4" id="KW-0479">Metal-binding</keyword>
<dbReference type="AlphaFoldDB" id="A0A7J7JNS9"/>
<dbReference type="GO" id="GO:0016706">
    <property type="term" value="F:2-oxoglutarate-dependent dioxygenase activity"/>
    <property type="evidence" value="ECO:0007669"/>
    <property type="project" value="UniProtKB-ARBA"/>
</dbReference>
<proteinExistence type="inferred from homology"/>
<feature type="domain" description="Gamma-butyrobetaine hydroxylase-like N-terminal" evidence="10">
    <location>
        <begin position="35"/>
        <end position="113"/>
    </location>
</feature>
<dbReference type="EMBL" id="VXIV02002044">
    <property type="protein sequence ID" value="KAF6027695.1"/>
    <property type="molecule type" value="Genomic_DNA"/>
</dbReference>
<evidence type="ECO:0000256" key="1">
    <source>
        <dbReference type="ARBA" id="ARBA00001954"/>
    </source>
</evidence>
<comment type="caution">
    <text evidence="11">The sequence shown here is derived from an EMBL/GenBank/DDBJ whole genome shotgun (WGS) entry which is preliminary data.</text>
</comment>
<organism evidence="11 12">
    <name type="scientific">Bugula neritina</name>
    <name type="common">Brown bryozoan</name>
    <name type="synonym">Sertularia neritina</name>
    <dbReference type="NCBI Taxonomy" id="10212"/>
    <lineage>
        <taxon>Eukaryota</taxon>
        <taxon>Metazoa</taxon>
        <taxon>Spiralia</taxon>
        <taxon>Lophotrochozoa</taxon>
        <taxon>Bryozoa</taxon>
        <taxon>Gymnolaemata</taxon>
        <taxon>Cheilostomatida</taxon>
        <taxon>Flustrina</taxon>
        <taxon>Buguloidea</taxon>
        <taxon>Bugulidae</taxon>
        <taxon>Bugula</taxon>
    </lineage>
</organism>
<evidence type="ECO:0000256" key="6">
    <source>
        <dbReference type="ARBA" id="ARBA00022964"/>
    </source>
</evidence>